<name>A0A7R9EFL7_9NEOP</name>
<sequence length="527" mass="59611">MSRDIDEVETVSKISSEAQVDSKKLITHSHDFIEDKEIGDFPRRRSRRQLSESSSDSRISMSRDINEVETVSKISSEAQVDSKKVSHSSLGESPSTQTSISDPAVSGNLRNDPTSEDNESDEDLDAISLFAETDIGFEQRPVEVRPKIIHPDNPFAKSDSDSDISNNSDNESRPLVLPVPEFINYLNTEKETHQTVTNIPLNDEVDSNKDFPRWRSDIYQECDQSSGNENDGSDCSDEVPCRVGLDSHNTSSLTAEDRLDTYDDAHGMTEEREFETENENKYFTEEDNLEDMRYNGTANIDSPNLSDKAAEQHCETNIAHYDMSGYLMQHGNREDVNPMGYQSPSQHSSSSCRKPQEGKFCFTFLKYGNCKKYPHNCTYNHCVPNKFSDTDLRNKLQISRSSSASSQECSPQDKPTRAHADLPTQHNNRNTNMRRLTRQGKQPSPLDSIPDQTDHILHSQNITRVEPEPTETAEEGFETQNTTNYDDNKLKTKTISASSSRQKKFKSPPKEKESSQKIPELKMPLNV</sequence>
<feature type="compositionally biased region" description="Acidic residues" evidence="1">
    <location>
        <begin position="468"/>
        <end position="477"/>
    </location>
</feature>
<gene>
    <name evidence="2" type="ORF">TMSB3V08_LOCUS9005</name>
</gene>
<organism evidence="2">
    <name type="scientific">Timema monikensis</name>
    <dbReference type="NCBI Taxonomy" id="170555"/>
    <lineage>
        <taxon>Eukaryota</taxon>
        <taxon>Metazoa</taxon>
        <taxon>Ecdysozoa</taxon>
        <taxon>Arthropoda</taxon>
        <taxon>Hexapoda</taxon>
        <taxon>Insecta</taxon>
        <taxon>Pterygota</taxon>
        <taxon>Neoptera</taxon>
        <taxon>Polyneoptera</taxon>
        <taxon>Phasmatodea</taxon>
        <taxon>Timematodea</taxon>
        <taxon>Timematoidea</taxon>
        <taxon>Timematidae</taxon>
        <taxon>Timema</taxon>
    </lineage>
</organism>
<feature type="compositionally biased region" description="Low complexity" evidence="1">
    <location>
        <begin position="399"/>
        <end position="410"/>
    </location>
</feature>
<accession>A0A7R9EFL7</accession>
<reference evidence="2" key="1">
    <citation type="submission" date="2020-11" db="EMBL/GenBank/DDBJ databases">
        <authorList>
            <person name="Tran Van P."/>
        </authorList>
    </citation>
    <scope>NUCLEOTIDE SEQUENCE</scope>
</reference>
<feature type="compositionally biased region" description="Polar residues" evidence="1">
    <location>
        <begin position="87"/>
        <end position="101"/>
    </location>
</feature>
<feature type="region of interest" description="Disordered" evidence="1">
    <location>
        <begin position="330"/>
        <end position="354"/>
    </location>
</feature>
<proteinExistence type="predicted"/>
<feature type="compositionally biased region" description="Low complexity" evidence="1">
    <location>
        <begin position="51"/>
        <end position="63"/>
    </location>
</feature>
<feature type="region of interest" description="Disordered" evidence="1">
    <location>
        <begin position="398"/>
        <end position="527"/>
    </location>
</feature>
<dbReference type="AlphaFoldDB" id="A0A7R9EFL7"/>
<evidence type="ECO:0000313" key="2">
    <source>
        <dbReference type="EMBL" id="CAD7432294.1"/>
    </source>
</evidence>
<evidence type="ECO:0000256" key="1">
    <source>
        <dbReference type="SAM" id="MobiDB-lite"/>
    </source>
</evidence>
<protein>
    <submittedName>
        <fullName evidence="2">Uncharacterized protein</fullName>
    </submittedName>
</protein>
<feature type="compositionally biased region" description="Low complexity" evidence="1">
    <location>
        <begin position="342"/>
        <end position="351"/>
    </location>
</feature>
<feature type="compositionally biased region" description="Acidic residues" evidence="1">
    <location>
        <begin position="114"/>
        <end position="125"/>
    </location>
</feature>
<dbReference type="EMBL" id="OB795469">
    <property type="protein sequence ID" value="CAD7432294.1"/>
    <property type="molecule type" value="Genomic_DNA"/>
</dbReference>
<feature type="region of interest" description="Disordered" evidence="1">
    <location>
        <begin position="36"/>
        <end position="175"/>
    </location>
</feature>
<feature type="compositionally biased region" description="Basic and acidic residues" evidence="1">
    <location>
        <begin position="140"/>
        <end position="150"/>
    </location>
</feature>